<protein>
    <submittedName>
        <fullName evidence="1">Uncharacterized protein</fullName>
    </submittedName>
</protein>
<name>A0A0A9A892_ARUDO</name>
<organism evidence="1">
    <name type="scientific">Arundo donax</name>
    <name type="common">Giant reed</name>
    <name type="synonym">Donax arundinaceus</name>
    <dbReference type="NCBI Taxonomy" id="35708"/>
    <lineage>
        <taxon>Eukaryota</taxon>
        <taxon>Viridiplantae</taxon>
        <taxon>Streptophyta</taxon>
        <taxon>Embryophyta</taxon>
        <taxon>Tracheophyta</taxon>
        <taxon>Spermatophyta</taxon>
        <taxon>Magnoliopsida</taxon>
        <taxon>Liliopsida</taxon>
        <taxon>Poales</taxon>
        <taxon>Poaceae</taxon>
        <taxon>PACMAD clade</taxon>
        <taxon>Arundinoideae</taxon>
        <taxon>Arundineae</taxon>
        <taxon>Arundo</taxon>
    </lineage>
</organism>
<sequence length="49" mass="5437">MANVKPVEALCFSLDVLGQTNEACFCCVLFVTYVHQIHLIVSRILIVGK</sequence>
<dbReference type="AlphaFoldDB" id="A0A0A9A892"/>
<evidence type="ECO:0000313" key="1">
    <source>
        <dbReference type="EMBL" id="JAD45205.1"/>
    </source>
</evidence>
<dbReference type="EMBL" id="GBRH01252690">
    <property type="protein sequence ID" value="JAD45205.1"/>
    <property type="molecule type" value="Transcribed_RNA"/>
</dbReference>
<accession>A0A0A9A892</accession>
<reference evidence="1" key="1">
    <citation type="submission" date="2014-09" db="EMBL/GenBank/DDBJ databases">
        <authorList>
            <person name="Magalhaes I.L.F."/>
            <person name="Oliveira U."/>
            <person name="Santos F.R."/>
            <person name="Vidigal T.H.D.A."/>
            <person name="Brescovit A.D."/>
            <person name="Santos A.J."/>
        </authorList>
    </citation>
    <scope>NUCLEOTIDE SEQUENCE</scope>
    <source>
        <tissue evidence="1">Shoot tissue taken approximately 20 cm above the soil surface</tissue>
    </source>
</reference>
<proteinExistence type="predicted"/>
<reference evidence="1" key="2">
    <citation type="journal article" date="2015" name="Data Brief">
        <title>Shoot transcriptome of the giant reed, Arundo donax.</title>
        <authorList>
            <person name="Barrero R.A."/>
            <person name="Guerrero F.D."/>
            <person name="Moolhuijzen P."/>
            <person name="Goolsby J.A."/>
            <person name="Tidwell J."/>
            <person name="Bellgard S.E."/>
            <person name="Bellgard M.I."/>
        </authorList>
    </citation>
    <scope>NUCLEOTIDE SEQUENCE</scope>
    <source>
        <tissue evidence="1">Shoot tissue taken approximately 20 cm above the soil surface</tissue>
    </source>
</reference>